<protein>
    <submittedName>
        <fullName evidence="2">DNA binding domain-containing protein, excisionase family</fullName>
    </submittedName>
</protein>
<dbReference type="AlphaFoldDB" id="A0A1I1TTK1"/>
<dbReference type="Pfam" id="PF12728">
    <property type="entry name" value="HTH_17"/>
    <property type="match status" value="1"/>
</dbReference>
<organism evidence="2 3">
    <name type="scientific">Streptomyces aidingensis</name>
    <dbReference type="NCBI Taxonomy" id="910347"/>
    <lineage>
        <taxon>Bacteria</taxon>
        <taxon>Bacillati</taxon>
        <taxon>Actinomycetota</taxon>
        <taxon>Actinomycetes</taxon>
        <taxon>Kitasatosporales</taxon>
        <taxon>Streptomycetaceae</taxon>
        <taxon>Streptomyces</taxon>
    </lineage>
</organism>
<dbReference type="STRING" id="910347.SAMN05421773_12117"/>
<feature type="domain" description="Helix-turn-helix" evidence="1">
    <location>
        <begin position="28"/>
        <end position="66"/>
    </location>
</feature>
<sequence length="92" mass="9838">MTQTSFGMQVPDLLALPVACDLVTAGRALGLGRTKTYELAQRGEFPVPLLRLGNTYRVRRADLLTLLGIEQHSDGAGVAAPAPSIENTHSNH</sequence>
<keyword evidence="3" id="KW-1185">Reference proteome</keyword>
<name>A0A1I1TTK1_9ACTN</name>
<dbReference type="Proteomes" id="UP000199207">
    <property type="component" value="Unassembled WGS sequence"/>
</dbReference>
<gene>
    <name evidence="2" type="ORF">SAMN05421773_12117</name>
</gene>
<evidence type="ECO:0000313" key="3">
    <source>
        <dbReference type="Proteomes" id="UP000199207"/>
    </source>
</evidence>
<reference evidence="2 3" key="1">
    <citation type="submission" date="2016-10" db="EMBL/GenBank/DDBJ databases">
        <authorList>
            <person name="de Groot N.N."/>
        </authorList>
    </citation>
    <scope>NUCLEOTIDE SEQUENCE [LARGE SCALE GENOMIC DNA]</scope>
    <source>
        <strain evidence="2 3">CGMCC 4.5739</strain>
    </source>
</reference>
<evidence type="ECO:0000313" key="2">
    <source>
        <dbReference type="EMBL" id="SFD61705.1"/>
    </source>
</evidence>
<dbReference type="InterPro" id="IPR041657">
    <property type="entry name" value="HTH_17"/>
</dbReference>
<evidence type="ECO:0000259" key="1">
    <source>
        <dbReference type="Pfam" id="PF12728"/>
    </source>
</evidence>
<dbReference type="EMBL" id="FOLM01000021">
    <property type="protein sequence ID" value="SFD61705.1"/>
    <property type="molecule type" value="Genomic_DNA"/>
</dbReference>
<accession>A0A1I1TTK1</accession>
<proteinExistence type="predicted"/>